<dbReference type="RefSeq" id="WP_185050492.1">
    <property type="nucleotide sequence ID" value="NZ_BAABIX010000001.1"/>
</dbReference>
<dbReference type="EMBL" id="JACHGN010000006">
    <property type="protein sequence ID" value="MBB5133541.1"/>
    <property type="molecule type" value="Genomic_DNA"/>
</dbReference>
<evidence type="ECO:0000256" key="2">
    <source>
        <dbReference type="SAM" id="Phobius"/>
    </source>
</evidence>
<dbReference type="Proteomes" id="UP000578449">
    <property type="component" value="Unassembled WGS sequence"/>
</dbReference>
<keyword evidence="2" id="KW-0472">Membrane</keyword>
<feature type="region of interest" description="Disordered" evidence="1">
    <location>
        <begin position="30"/>
        <end position="61"/>
    </location>
</feature>
<accession>A0A840P6R1</accession>
<evidence type="ECO:0000256" key="1">
    <source>
        <dbReference type="SAM" id="MobiDB-lite"/>
    </source>
</evidence>
<evidence type="ECO:0000313" key="3">
    <source>
        <dbReference type="EMBL" id="MBB5133541.1"/>
    </source>
</evidence>
<name>A0A840P6R1_9ACTN</name>
<proteinExistence type="predicted"/>
<gene>
    <name evidence="3" type="ORF">HNP84_003267</name>
</gene>
<keyword evidence="4" id="KW-1185">Reference proteome</keyword>
<feature type="transmembrane region" description="Helical" evidence="2">
    <location>
        <begin position="6"/>
        <end position="29"/>
    </location>
</feature>
<dbReference type="AlphaFoldDB" id="A0A840P6R1"/>
<keyword evidence="2" id="KW-0812">Transmembrane</keyword>
<protein>
    <submittedName>
        <fullName evidence="3">Uncharacterized protein</fullName>
    </submittedName>
</protein>
<evidence type="ECO:0000313" key="4">
    <source>
        <dbReference type="Proteomes" id="UP000578449"/>
    </source>
</evidence>
<sequence>MPLITALLELLFSVLLILSMIITMAVLWTGPRPRGTGRRGPFTSEPSLNGRRARDHGDGDETRILWLERPAH</sequence>
<keyword evidence="2" id="KW-1133">Transmembrane helix</keyword>
<reference evidence="3 4" key="1">
    <citation type="submission" date="2020-08" db="EMBL/GenBank/DDBJ databases">
        <title>Genomic Encyclopedia of Type Strains, Phase IV (KMG-IV): sequencing the most valuable type-strain genomes for metagenomic binning, comparative biology and taxonomic classification.</title>
        <authorList>
            <person name="Goeker M."/>
        </authorList>
    </citation>
    <scope>NUCLEOTIDE SEQUENCE [LARGE SCALE GENOMIC DNA]</scope>
    <source>
        <strain evidence="3 4">DSM 45615</strain>
    </source>
</reference>
<organism evidence="3 4">
    <name type="scientific">Thermocatellispora tengchongensis</name>
    <dbReference type="NCBI Taxonomy" id="1073253"/>
    <lineage>
        <taxon>Bacteria</taxon>
        <taxon>Bacillati</taxon>
        <taxon>Actinomycetota</taxon>
        <taxon>Actinomycetes</taxon>
        <taxon>Streptosporangiales</taxon>
        <taxon>Streptosporangiaceae</taxon>
        <taxon>Thermocatellispora</taxon>
    </lineage>
</organism>
<comment type="caution">
    <text evidence="3">The sequence shown here is derived from an EMBL/GenBank/DDBJ whole genome shotgun (WGS) entry which is preliminary data.</text>
</comment>